<dbReference type="AlphaFoldDB" id="A0A562ZND4"/>
<name>A0A562ZND4_9BURK</name>
<reference evidence="1 2" key="1">
    <citation type="submission" date="2019-07" db="EMBL/GenBank/DDBJ databases">
        <title>Caenimonas sedimenti sp. nov., isolated from activated sludge.</title>
        <authorList>
            <person name="Xu J."/>
        </authorList>
    </citation>
    <scope>NUCLEOTIDE SEQUENCE [LARGE SCALE GENOMIC DNA]</scope>
    <source>
        <strain evidence="1 2">HX-9-20</strain>
    </source>
</reference>
<accession>A0A562ZND4</accession>
<proteinExistence type="predicted"/>
<protein>
    <submittedName>
        <fullName evidence="1">Uncharacterized protein</fullName>
    </submittedName>
</protein>
<keyword evidence="2" id="KW-1185">Reference proteome</keyword>
<dbReference type="RefSeq" id="WP_145894528.1">
    <property type="nucleotide sequence ID" value="NZ_VOBQ01000014.1"/>
</dbReference>
<dbReference type="EMBL" id="VOBQ01000014">
    <property type="protein sequence ID" value="TWO69815.1"/>
    <property type="molecule type" value="Genomic_DNA"/>
</dbReference>
<sequence length="180" mass="20359">MQAKYIFEGRFSAGSREDIEGPLTVYVDDCSMSVVGRERTIGRSMLSISPFQGCMFFGTSKHSERTDVLETGYELVLSGITIGVYDDGGGKDGEFDVFRIRDVRIKGTFGSAGLTINVRAQTWPGMQICYSAQEQRENAYEPIKVTTQFIVPPRDLQAFMGLRFSIDHEMFARFNWSRFQ</sequence>
<evidence type="ECO:0000313" key="2">
    <source>
        <dbReference type="Proteomes" id="UP000318199"/>
    </source>
</evidence>
<comment type="caution">
    <text evidence="1">The sequence shown here is derived from an EMBL/GenBank/DDBJ whole genome shotgun (WGS) entry which is preliminary data.</text>
</comment>
<gene>
    <name evidence="1" type="ORF">FN976_18535</name>
</gene>
<organism evidence="1 2">
    <name type="scientific">Caenimonas sedimenti</name>
    <dbReference type="NCBI Taxonomy" id="2596921"/>
    <lineage>
        <taxon>Bacteria</taxon>
        <taxon>Pseudomonadati</taxon>
        <taxon>Pseudomonadota</taxon>
        <taxon>Betaproteobacteria</taxon>
        <taxon>Burkholderiales</taxon>
        <taxon>Comamonadaceae</taxon>
        <taxon>Caenimonas</taxon>
    </lineage>
</organism>
<evidence type="ECO:0000313" key="1">
    <source>
        <dbReference type="EMBL" id="TWO69815.1"/>
    </source>
</evidence>
<dbReference type="Proteomes" id="UP000318199">
    <property type="component" value="Unassembled WGS sequence"/>
</dbReference>